<comment type="caution">
    <text evidence="1">The sequence shown here is derived from an EMBL/GenBank/DDBJ whole genome shotgun (WGS) entry which is preliminary data.</text>
</comment>
<reference evidence="1 2" key="1">
    <citation type="journal article" date="2015" name="Stand. Genomic Sci.">
        <title>Genomic Encyclopedia of Bacterial and Archaeal Type Strains, Phase III: the genomes of soil and plant-associated and newly described type strains.</title>
        <authorList>
            <person name="Whitman W.B."/>
            <person name="Woyke T."/>
            <person name="Klenk H.P."/>
            <person name="Zhou Y."/>
            <person name="Lilburn T.G."/>
            <person name="Beck B.J."/>
            <person name="De Vos P."/>
            <person name="Vandamme P."/>
            <person name="Eisen J.A."/>
            <person name="Garrity G."/>
            <person name="Hugenholtz P."/>
            <person name="Kyrpides N.C."/>
        </authorList>
    </citation>
    <scope>NUCLEOTIDE SEQUENCE [LARGE SCALE GENOMIC DNA]</scope>
    <source>
        <strain evidence="1 2">RF6</strain>
    </source>
</reference>
<evidence type="ECO:0008006" key="3">
    <source>
        <dbReference type="Google" id="ProtNLM"/>
    </source>
</evidence>
<dbReference type="EMBL" id="SHKI01000002">
    <property type="protein sequence ID" value="RZT68349.1"/>
    <property type="molecule type" value="Genomic_DNA"/>
</dbReference>
<proteinExistence type="predicted"/>
<evidence type="ECO:0000313" key="1">
    <source>
        <dbReference type="EMBL" id="RZT68349.1"/>
    </source>
</evidence>
<dbReference type="AlphaFoldDB" id="A0A4V6MDK1"/>
<gene>
    <name evidence="1" type="ORF">EV139_0072</name>
</gene>
<dbReference type="RefSeq" id="WP_130452352.1">
    <property type="nucleotide sequence ID" value="NZ_QYAG01000004.1"/>
</dbReference>
<dbReference type="OrthoDB" id="3239759at2"/>
<sequence length="290" mass="31843">MNQNTTTPAAQPERGSRWGFEHSEGLRALLIRLHEEGRWAWRHDPEVATLMQYAADKYAALARRHGLDPWEAAAAAFDAMRTGAVRRADDPWAVVTRAVKVTCIAEERANGLLCSVHQARRPKFSAHHDAERFSDRENPLTDYHESFAIPAPDYFAEPEASEASARVGQAVEDAVALFHLLGWPVEAARGGMEYLVTRLAESASRAQAFESLRRDYHARALLDIPAASWLAMLRVVLGSPDPNQAHTSAARGVLHRLVTGEPLRALLVDDVVLSEVVLSAPDGGGCRGCE</sequence>
<keyword evidence="2" id="KW-1185">Reference proteome</keyword>
<accession>A0A4V6MDK1</accession>
<protein>
    <recommendedName>
        <fullName evidence="3">Serine/arginine repetitive matrix protein 2</fullName>
    </recommendedName>
</protein>
<name>A0A4V6MDK1_9MICO</name>
<dbReference type="Proteomes" id="UP000291832">
    <property type="component" value="Unassembled WGS sequence"/>
</dbReference>
<organism evidence="1 2">
    <name type="scientific">Leucobacter luti</name>
    <dbReference type="NCBI Taxonomy" id="340320"/>
    <lineage>
        <taxon>Bacteria</taxon>
        <taxon>Bacillati</taxon>
        <taxon>Actinomycetota</taxon>
        <taxon>Actinomycetes</taxon>
        <taxon>Micrococcales</taxon>
        <taxon>Microbacteriaceae</taxon>
        <taxon>Leucobacter</taxon>
    </lineage>
</organism>
<evidence type="ECO:0000313" key="2">
    <source>
        <dbReference type="Proteomes" id="UP000291832"/>
    </source>
</evidence>